<dbReference type="SUPFAM" id="SSF57938">
    <property type="entry name" value="DnaJ/Hsp40 cysteine-rich domain"/>
    <property type="match status" value="1"/>
</dbReference>
<evidence type="ECO:0000313" key="1">
    <source>
        <dbReference type="EMBL" id="ACO03674.1"/>
    </source>
</evidence>
<dbReference type="HOGENOM" id="CLU_2383578_0_0_0"/>
<sequence>MNLKVVVIEKQGKVTIVKCGYCRGGGSAGWGKCSVCGGVGVITLVCEEPETPIVKCGYCGGGGSAGWGKCSVCGGVGAVPAFGKYKIRRAVRTG</sequence>
<keyword evidence="2" id="KW-1185">Reference proteome</keyword>
<protein>
    <submittedName>
        <fullName evidence="1">Uncharacterized protein</fullName>
    </submittedName>
</protein>
<dbReference type="PaxDb" id="123214-PERMA_0484"/>
<reference evidence="1 2" key="1">
    <citation type="journal article" date="2009" name="J. Bacteriol.">
        <title>Complete and draft genome sequences of six members of the Aquificales.</title>
        <authorList>
            <person name="Reysenbach A.L."/>
            <person name="Hamamura N."/>
            <person name="Podar M."/>
            <person name="Griffiths E."/>
            <person name="Ferreira S."/>
            <person name="Hochstein R."/>
            <person name="Heidelberg J."/>
            <person name="Johnson J."/>
            <person name="Mead D."/>
            <person name="Pohorille A."/>
            <person name="Sarmiento M."/>
            <person name="Schweighofer K."/>
            <person name="Seshadri R."/>
            <person name="Voytek M.A."/>
        </authorList>
    </citation>
    <scope>NUCLEOTIDE SEQUENCE [LARGE SCALE GENOMIC DNA]</scope>
    <source>
        <strain evidence="2">DSM 14350 / EX-H1</strain>
    </source>
</reference>
<accession>C0QUA9</accession>
<gene>
    <name evidence="1" type="ordered locus">PERMA_0484</name>
</gene>
<dbReference type="RefSeq" id="WP_012675913.1">
    <property type="nucleotide sequence ID" value="NC_012440.1"/>
</dbReference>
<dbReference type="AlphaFoldDB" id="C0QUA9"/>
<dbReference type="InterPro" id="IPR036410">
    <property type="entry name" value="HSP_DnaJ_Cys-rich_dom_sf"/>
</dbReference>
<proteinExistence type="predicted"/>
<name>C0QUA9_PERMH</name>
<dbReference type="KEGG" id="pmx:PERMA_0484"/>
<dbReference type="EMBL" id="CP001230">
    <property type="protein sequence ID" value="ACO03674.1"/>
    <property type="molecule type" value="Genomic_DNA"/>
</dbReference>
<dbReference type="Proteomes" id="UP000001366">
    <property type="component" value="Chromosome"/>
</dbReference>
<evidence type="ECO:0000313" key="2">
    <source>
        <dbReference type="Proteomes" id="UP000001366"/>
    </source>
</evidence>
<organism evidence="1 2">
    <name type="scientific">Persephonella marina (strain DSM 14350 / EX-H1)</name>
    <dbReference type="NCBI Taxonomy" id="123214"/>
    <lineage>
        <taxon>Bacteria</taxon>
        <taxon>Pseudomonadati</taxon>
        <taxon>Aquificota</taxon>
        <taxon>Aquificia</taxon>
        <taxon>Aquificales</taxon>
        <taxon>Hydrogenothermaceae</taxon>
        <taxon>Persephonella</taxon>
    </lineage>
</organism>